<dbReference type="Proteomes" id="UP000269396">
    <property type="component" value="Unassembled WGS sequence"/>
</dbReference>
<evidence type="ECO:0000313" key="2">
    <source>
        <dbReference type="Proteomes" id="UP000269396"/>
    </source>
</evidence>
<evidence type="ECO:0000313" key="1">
    <source>
        <dbReference type="EMBL" id="VDP09158.1"/>
    </source>
</evidence>
<dbReference type="EMBL" id="UZAL01014267">
    <property type="protein sequence ID" value="VDP09158.1"/>
    <property type="molecule type" value="Genomic_DNA"/>
</dbReference>
<gene>
    <name evidence="1" type="ORF">SMTD_LOCUS4616</name>
</gene>
<reference evidence="1 2" key="1">
    <citation type="submission" date="2018-11" db="EMBL/GenBank/DDBJ databases">
        <authorList>
            <consortium name="Pathogen Informatics"/>
        </authorList>
    </citation>
    <scope>NUCLEOTIDE SEQUENCE [LARGE SCALE GENOMIC DNA]</scope>
    <source>
        <strain>Denwood</strain>
        <strain evidence="2">Zambia</strain>
    </source>
</reference>
<accession>A0A183NR80</accession>
<sequence>MEGNMNKLCDTMKKLAGKRRKLEKPVKDKEGKPITEVQEWRNRWVEHLEELSDGPASLNPQDIEAVYTDIPIDVAHQRWKKSGWPVIGQIESGSAAGPDNIPAEALKSDMEATTNLLHVLFRKIWEEEQVPLTDWKEG</sequence>
<proteinExistence type="predicted"/>
<keyword evidence="2" id="KW-1185">Reference proteome</keyword>
<name>A0A183NR80_9TREM</name>
<protein>
    <submittedName>
        <fullName evidence="1">Uncharacterized protein</fullName>
    </submittedName>
</protein>
<organism evidence="1 2">
    <name type="scientific">Schistosoma mattheei</name>
    <dbReference type="NCBI Taxonomy" id="31246"/>
    <lineage>
        <taxon>Eukaryota</taxon>
        <taxon>Metazoa</taxon>
        <taxon>Spiralia</taxon>
        <taxon>Lophotrochozoa</taxon>
        <taxon>Platyhelminthes</taxon>
        <taxon>Trematoda</taxon>
        <taxon>Digenea</taxon>
        <taxon>Strigeidida</taxon>
        <taxon>Schistosomatoidea</taxon>
        <taxon>Schistosomatidae</taxon>
        <taxon>Schistosoma</taxon>
    </lineage>
</organism>
<dbReference type="AlphaFoldDB" id="A0A183NR80"/>